<dbReference type="InterPro" id="IPR032095">
    <property type="entry name" value="Sacchrp_dh-like_C"/>
</dbReference>
<dbReference type="InterPro" id="IPR005097">
    <property type="entry name" value="Sacchrp_dh_NADP-bd"/>
</dbReference>
<dbReference type="Pfam" id="PF03435">
    <property type="entry name" value="Sacchrp_dh_NADP"/>
    <property type="match status" value="1"/>
</dbReference>
<dbReference type="InterPro" id="IPR051168">
    <property type="entry name" value="AASS"/>
</dbReference>
<dbReference type="SUPFAM" id="SSF51735">
    <property type="entry name" value="NAD(P)-binding Rossmann-fold domains"/>
    <property type="match status" value="1"/>
</dbReference>
<reference evidence="4" key="1">
    <citation type="journal article" date="2021" name="Microb. Physiol.">
        <title>Proteogenomic Insights into the Physiology of Marine, Sulfate-Reducing, Filamentous Desulfonema limicola and Desulfonema magnum.</title>
        <authorList>
            <person name="Schnaars V."/>
            <person name="Wohlbrand L."/>
            <person name="Scheve S."/>
            <person name="Hinrichs C."/>
            <person name="Reinhardt R."/>
            <person name="Rabus R."/>
        </authorList>
    </citation>
    <scope>NUCLEOTIDE SEQUENCE</scope>
    <source>
        <strain evidence="4">5ac10</strain>
    </source>
</reference>
<name>A0A975GHJ0_9BACT</name>
<dbReference type="Pfam" id="PF16653">
    <property type="entry name" value="Sacchrp_dh_C"/>
    <property type="match status" value="1"/>
</dbReference>
<sequence length="390" mass="42803">MKIAVIGGLGLQGRAAVADLARSEKVSEVICADADLAGLEMIKDFPNFDKVRAVKIDAGSRKELAALLKQADAAIDLLPIHLMENIFNAAIEAGVSLVNTNYGKPVRHLHEAAEKAGISLMPECGLDPGIDLVLCGHAVTQFDELHVLNSYCGGIPEKSACDNPLNYKISWNWDMVITSQQRESVFIKNSSVFTIPPGDQHDNEMIDQINFPGLGNLETVPNGNAVFYTELLGVSDTIKHSGRYSLRWPGWCAFWAPLKKLDFFSNEPVKGLNSSVTPRQLMVKLLEPQLQYKDNEKDLAVMYNHFEGIKDGKKKIIKSSLLIERDMKTGLFAMSLGVGYTASIAAQMIASGEISRKGVLNPAADVPYESFMNELALRNIKVKEEVVLID</sequence>
<dbReference type="Gene3D" id="3.30.360.10">
    <property type="entry name" value="Dihydrodipicolinate Reductase, domain 2"/>
    <property type="match status" value="1"/>
</dbReference>
<feature type="domain" description="Saccharopine dehydrogenase-like C-terminal" evidence="3">
    <location>
        <begin position="125"/>
        <end position="377"/>
    </location>
</feature>
<evidence type="ECO:0000256" key="1">
    <source>
        <dbReference type="ARBA" id="ARBA00023002"/>
    </source>
</evidence>
<dbReference type="EMBL" id="CP061799">
    <property type="protein sequence ID" value="QTA81540.1"/>
    <property type="molecule type" value="Genomic_DNA"/>
</dbReference>
<feature type="domain" description="Saccharopine dehydrogenase NADP binding" evidence="2">
    <location>
        <begin position="3"/>
        <end position="121"/>
    </location>
</feature>
<dbReference type="GO" id="GO:0016491">
    <property type="term" value="F:oxidoreductase activity"/>
    <property type="evidence" value="ECO:0007669"/>
    <property type="project" value="UniProtKB-KW"/>
</dbReference>
<keyword evidence="1" id="KW-0560">Oxidoreductase</keyword>
<dbReference type="PANTHER" id="PTHR11133:SF22">
    <property type="entry name" value="ALPHA-AMINOADIPIC SEMIALDEHYDE SYNTHASE, MITOCHONDRIAL"/>
    <property type="match status" value="1"/>
</dbReference>
<protein>
    <submittedName>
        <fullName evidence="4">Aaccharopine dehydrogenase</fullName>
    </submittedName>
</protein>
<dbReference type="InterPro" id="IPR036291">
    <property type="entry name" value="NAD(P)-bd_dom_sf"/>
</dbReference>
<accession>A0A975GHJ0</accession>
<dbReference type="Gene3D" id="3.40.50.720">
    <property type="entry name" value="NAD(P)-binding Rossmann-like Domain"/>
    <property type="match status" value="1"/>
</dbReference>
<organism evidence="4 5">
    <name type="scientific">Desulfonema limicola</name>
    <dbReference type="NCBI Taxonomy" id="45656"/>
    <lineage>
        <taxon>Bacteria</taxon>
        <taxon>Pseudomonadati</taxon>
        <taxon>Thermodesulfobacteriota</taxon>
        <taxon>Desulfobacteria</taxon>
        <taxon>Desulfobacterales</taxon>
        <taxon>Desulfococcaceae</taxon>
        <taxon>Desulfonema</taxon>
    </lineage>
</organism>
<dbReference type="PANTHER" id="PTHR11133">
    <property type="entry name" value="SACCHAROPINE DEHYDROGENASE"/>
    <property type="match status" value="1"/>
</dbReference>
<dbReference type="AlphaFoldDB" id="A0A975GHJ0"/>
<evidence type="ECO:0000259" key="3">
    <source>
        <dbReference type="Pfam" id="PF16653"/>
    </source>
</evidence>
<evidence type="ECO:0000313" key="5">
    <source>
        <dbReference type="Proteomes" id="UP000663720"/>
    </source>
</evidence>
<dbReference type="Proteomes" id="UP000663720">
    <property type="component" value="Chromosome"/>
</dbReference>
<dbReference type="SUPFAM" id="SSF55347">
    <property type="entry name" value="Glyceraldehyde-3-phosphate dehydrogenase-like, C-terminal domain"/>
    <property type="match status" value="1"/>
</dbReference>
<proteinExistence type="predicted"/>
<dbReference type="RefSeq" id="WP_207687563.1">
    <property type="nucleotide sequence ID" value="NZ_CP061799.1"/>
</dbReference>
<keyword evidence="5" id="KW-1185">Reference proteome</keyword>
<dbReference type="KEGG" id="dli:dnl_38780"/>
<gene>
    <name evidence="4" type="ORF">dnl_38780</name>
</gene>
<evidence type="ECO:0000313" key="4">
    <source>
        <dbReference type="EMBL" id="QTA81540.1"/>
    </source>
</evidence>
<evidence type="ECO:0000259" key="2">
    <source>
        <dbReference type="Pfam" id="PF03435"/>
    </source>
</evidence>